<sequence length="145" mass="16430">MPFEESIKDLKPNKWPTLNFSVEQMKTDLKESTTDENSDDEIDADSSGKKHNTFSSSLLNDTYQTINSNDDDDDDGDSDGDNTDEVNRTTSNTDISKTLAVLNYYYWWLQYMSNEFSHPNQSTNQTMGNLGSSNFSSNGNYTNDD</sequence>
<dbReference type="WBParaSite" id="TREG1_38510.1">
    <property type="protein sequence ID" value="TREG1_38510.1"/>
    <property type="gene ID" value="TREG1_38510"/>
</dbReference>
<organism evidence="2 3">
    <name type="scientific">Trichobilharzia regenti</name>
    <name type="common">Nasal bird schistosome</name>
    <dbReference type="NCBI Taxonomy" id="157069"/>
    <lineage>
        <taxon>Eukaryota</taxon>
        <taxon>Metazoa</taxon>
        <taxon>Spiralia</taxon>
        <taxon>Lophotrochozoa</taxon>
        <taxon>Platyhelminthes</taxon>
        <taxon>Trematoda</taxon>
        <taxon>Digenea</taxon>
        <taxon>Strigeidida</taxon>
        <taxon>Schistosomatoidea</taxon>
        <taxon>Schistosomatidae</taxon>
        <taxon>Trichobilharzia</taxon>
    </lineage>
</organism>
<feature type="compositionally biased region" description="Acidic residues" evidence="1">
    <location>
        <begin position="34"/>
        <end position="44"/>
    </location>
</feature>
<name>A0AA85JRY6_TRIRE</name>
<feature type="region of interest" description="Disordered" evidence="1">
    <location>
        <begin position="26"/>
        <end position="93"/>
    </location>
</feature>
<proteinExistence type="predicted"/>
<reference evidence="2" key="1">
    <citation type="submission" date="2022-06" db="EMBL/GenBank/DDBJ databases">
        <authorList>
            <person name="Berger JAMES D."/>
            <person name="Berger JAMES D."/>
        </authorList>
    </citation>
    <scope>NUCLEOTIDE SEQUENCE [LARGE SCALE GENOMIC DNA]</scope>
</reference>
<evidence type="ECO:0000313" key="2">
    <source>
        <dbReference type="Proteomes" id="UP000050795"/>
    </source>
</evidence>
<evidence type="ECO:0000313" key="3">
    <source>
        <dbReference type="WBParaSite" id="TREG1_38510.1"/>
    </source>
</evidence>
<feature type="region of interest" description="Disordered" evidence="1">
    <location>
        <begin position="122"/>
        <end position="145"/>
    </location>
</feature>
<feature type="compositionally biased region" description="Acidic residues" evidence="1">
    <location>
        <begin position="69"/>
        <end position="84"/>
    </location>
</feature>
<reference evidence="3" key="2">
    <citation type="submission" date="2023-11" db="UniProtKB">
        <authorList>
            <consortium name="WormBaseParasite"/>
        </authorList>
    </citation>
    <scope>IDENTIFICATION</scope>
</reference>
<feature type="compositionally biased region" description="Low complexity" evidence="1">
    <location>
        <begin position="128"/>
        <end position="145"/>
    </location>
</feature>
<feature type="compositionally biased region" description="Polar residues" evidence="1">
    <location>
        <begin position="53"/>
        <end position="66"/>
    </location>
</feature>
<evidence type="ECO:0000256" key="1">
    <source>
        <dbReference type="SAM" id="MobiDB-lite"/>
    </source>
</evidence>
<dbReference type="Proteomes" id="UP000050795">
    <property type="component" value="Unassembled WGS sequence"/>
</dbReference>
<dbReference type="AlphaFoldDB" id="A0AA85JRY6"/>
<accession>A0AA85JRY6</accession>
<protein>
    <submittedName>
        <fullName evidence="3">Uncharacterized protein</fullName>
    </submittedName>
</protein>
<keyword evidence="2" id="KW-1185">Reference proteome</keyword>